<dbReference type="Pfam" id="PF01494">
    <property type="entry name" value="FAD_binding_3"/>
    <property type="match status" value="1"/>
</dbReference>
<proteinExistence type="predicted"/>
<dbReference type="InterPro" id="IPR051704">
    <property type="entry name" value="FAD_aromatic-hydroxylase"/>
</dbReference>
<dbReference type="AlphaFoldDB" id="A0A9J7ARV2"/>
<sequence>MQTKTALIVGAGVGGMAAAWWLLKKGWHPLVVEKAPELRTDGYMLGLSGPGYTIAGEMGLMPALRARHRPIHENVYFGRDGRELWRAKYQELLGHQDWITLSRTDLVEVLHDALPDDLDLRFGTTVTGIEEDEAGVTATLSDGSNCRADLLIAADGMHSTIRRMAFGEDSDFIRPLGYRFAAFQMQDDLALGHDFLSFAEPGRMTEIYSLSDGRLATLYAWKTDDQSRVPATSRRDCLRAAYTGAHETALHYIDALPSDDALFFDNLELVEMPSWSTGRIVLLGDAAHCLTLISGQGAGMAITSAKVLADELSKNTVEDALTGHEQRLRPAIIQLQERSRKIAPLFIPSTPRAFAIRNFVMRHAPKRLLGWYLARSIRTEALSAAAALEPTA</sequence>
<keyword evidence="1" id="KW-1133">Transmembrane helix</keyword>
<keyword evidence="4" id="KW-1185">Reference proteome</keyword>
<evidence type="ECO:0000259" key="2">
    <source>
        <dbReference type="Pfam" id="PF01494"/>
    </source>
</evidence>
<feature type="transmembrane region" description="Helical" evidence="1">
    <location>
        <begin position="7"/>
        <end position="23"/>
    </location>
</feature>
<name>A0A9J7ARV2_9PROT</name>
<dbReference type="KEGG" id="naci:NUH88_21455"/>
<accession>A0A9J7ARV2</accession>
<evidence type="ECO:0000256" key="1">
    <source>
        <dbReference type="SAM" id="Phobius"/>
    </source>
</evidence>
<dbReference type="InterPro" id="IPR036188">
    <property type="entry name" value="FAD/NAD-bd_sf"/>
</dbReference>
<dbReference type="PRINTS" id="PR00420">
    <property type="entry name" value="RNGMNOXGNASE"/>
</dbReference>
<evidence type="ECO:0000313" key="3">
    <source>
        <dbReference type="EMBL" id="UUX49942.1"/>
    </source>
</evidence>
<evidence type="ECO:0000313" key="4">
    <source>
        <dbReference type="Proteomes" id="UP001060336"/>
    </source>
</evidence>
<protein>
    <submittedName>
        <fullName evidence="3">FAD-dependent oxidoreductase</fullName>
    </submittedName>
</protein>
<keyword evidence="1" id="KW-0472">Membrane</keyword>
<dbReference type="EMBL" id="CP102480">
    <property type="protein sequence ID" value="UUX49942.1"/>
    <property type="molecule type" value="Genomic_DNA"/>
</dbReference>
<organism evidence="3 4">
    <name type="scientific">Nisaea acidiphila</name>
    <dbReference type="NCBI Taxonomy" id="1862145"/>
    <lineage>
        <taxon>Bacteria</taxon>
        <taxon>Pseudomonadati</taxon>
        <taxon>Pseudomonadota</taxon>
        <taxon>Alphaproteobacteria</taxon>
        <taxon>Rhodospirillales</taxon>
        <taxon>Thalassobaculaceae</taxon>
        <taxon>Nisaea</taxon>
    </lineage>
</organism>
<gene>
    <name evidence="3" type="ORF">NUH88_21455</name>
</gene>
<reference evidence="3" key="1">
    <citation type="submission" date="2022-08" db="EMBL/GenBank/DDBJ databases">
        <title>Nisaea acidiphila sp. nov., isolated from a marine algal debris and emended description of the genus Nisaea Urios et al. 2008.</title>
        <authorList>
            <person name="Kwon K."/>
        </authorList>
    </citation>
    <scope>NUCLEOTIDE SEQUENCE</scope>
    <source>
        <strain evidence="3">MEBiC11861</strain>
    </source>
</reference>
<dbReference type="Proteomes" id="UP001060336">
    <property type="component" value="Chromosome"/>
</dbReference>
<dbReference type="Gene3D" id="3.50.50.60">
    <property type="entry name" value="FAD/NAD(P)-binding domain"/>
    <property type="match status" value="1"/>
</dbReference>
<dbReference type="PANTHER" id="PTHR46865">
    <property type="entry name" value="OXIDOREDUCTASE-RELATED"/>
    <property type="match status" value="1"/>
</dbReference>
<keyword evidence="1" id="KW-0812">Transmembrane</keyword>
<dbReference type="RefSeq" id="WP_257768865.1">
    <property type="nucleotide sequence ID" value="NZ_CP102480.1"/>
</dbReference>
<dbReference type="InterPro" id="IPR002938">
    <property type="entry name" value="FAD-bd"/>
</dbReference>
<dbReference type="PANTHER" id="PTHR46865:SF8">
    <property type="entry name" value="POSSIBLE OXIDOREDUCTASE"/>
    <property type="match status" value="1"/>
</dbReference>
<dbReference type="GO" id="GO:0071949">
    <property type="term" value="F:FAD binding"/>
    <property type="evidence" value="ECO:0007669"/>
    <property type="project" value="InterPro"/>
</dbReference>
<feature type="domain" description="FAD-binding" evidence="2">
    <location>
        <begin position="6"/>
        <end position="315"/>
    </location>
</feature>
<dbReference type="SUPFAM" id="SSF51905">
    <property type="entry name" value="FAD/NAD(P)-binding domain"/>
    <property type="match status" value="1"/>
</dbReference>